<gene>
    <name evidence="2" type="ORF">E5R92_03530</name>
</gene>
<keyword evidence="3" id="KW-1185">Reference proteome</keyword>
<protein>
    <submittedName>
        <fullName evidence="2">NAD(P)-dependent oxidoreductase</fullName>
    </submittedName>
</protein>
<evidence type="ECO:0000313" key="2">
    <source>
        <dbReference type="EMBL" id="QIZ20856.1"/>
    </source>
</evidence>
<dbReference type="AlphaFoldDB" id="A0A6H1Q2C4"/>
<reference evidence="2 3" key="1">
    <citation type="journal article" date="2020" name="Nat. Microbiol.">
        <title>Lysogenic host-virus interactions in SAR11 marine bacteria.</title>
        <authorList>
            <person name="Morris R.M."/>
            <person name="Cain K.R."/>
            <person name="Hvorecny K.L."/>
            <person name="Kollman J.M."/>
        </authorList>
    </citation>
    <scope>NUCLEOTIDE SEQUENCE [LARGE SCALE GENOMIC DNA]</scope>
    <source>
        <strain evidence="2 3">NP1</strain>
    </source>
</reference>
<dbReference type="GO" id="GO:0006694">
    <property type="term" value="P:steroid biosynthetic process"/>
    <property type="evidence" value="ECO:0007669"/>
    <property type="project" value="InterPro"/>
</dbReference>
<dbReference type="Pfam" id="PF01073">
    <property type="entry name" value="3Beta_HSD"/>
    <property type="match status" value="1"/>
</dbReference>
<dbReference type="InterPro" id="IPR036291">
    <property type="entry name" value="NAD(P)-bd_dom_sf"/>
</dbReference>
<dbReference type="RefSeq" id="WP_168606734.1">
    <property type="nucleotide sequence ID" value="NZ_CP038852.1"/>
</dbReference>
<name>A0A6H1Q2C4_9PROT</name>
<dbReference type="InterPro" id="IPR002225">
    <property type="entry name" value="3Beta_OHSteriod_DH/Estase"/>
</dbReference>
<feature type="domain" description="3-beta hydroxysteroid dehydrogenase/isomerase" evidence="1">
    <location>
        <begin position="8"/>
        <end position="70"/>
    </location>
</feature>
<evidence type="ECO:0000259" key="1">
    <source>
        <dbReference type="Pfam" id="PF01073"/>
    </source>
</evidence>
<dbReference type="GO" id="GO:0016616">
    <property type="term" value="F:oxidoreductase activity, acting on the CH-OH group of donors, NAD or NADP as acceptor"/>
    <property type="evidence" value="ECO:0007669"/>
    <property type="project" value="InterPro"/>
</dbReference>
<dbReference type="EMBL" id="CP038852">
    <property type="protein sequence ID" value="QIZ20856.1"/>
    <property type="molecule type" value="Genomic_DNA"/>
</dbReference>
<dbReference type="SUPFAM" id="SSF51735">
    <property type="entry name" value="NAD(P)-binding Rossmann-fold domains"/>
    <property type="match status" value="1"/>
</dbReference>
<dbReference type="Proteomes" id="UP000501094">
    <property type="component" value="Chromosome"/>
</dbReference>
<accession>A0A6H1Q2C4</accession>
<dbReference type="Gene3D" id="3.40.50.720">
    <property type="entry name" value="NAD(P)-binding Rossmann-like Domain"/>
    <property type="match status" value="1"/>
</dbReference>
<organism evidence="2 3">
    <name type="scientific">Candidatus Pelagibacter giovannonii</name>
    <dbReference type="NCBI Taxonomy" id="2563896"/>
    <lineage>
        <taxon>Bacteria</taxon>
        <taxon>Pseudomonadati</taxon>
        <taxon>Pseudomonadota</taxon>
        <taxon>Alphaproteobacteria</taxon>
        <taxon>Candidatus Pelagibacterales</taxon>
        <taxon>Candidatus Pelagibacteraceae</taxon>
        <taxon>Candidatus Pelagibacter</taxon>
    </lineage>
</organism>
<dbReference type="KEGG" id="peg:E5R92_03530"/>
<proteinExistence type="predicted"/>
<evidence type="ECO:0000313" key="3">
    <source>
        <dbReference type="Proteomes" id="UP000501094"/>
    </source>
</evidence>
<sequence length="76" mass="8797">MSYSNKILITGGLGFIGQNFAKHCLKNKFKIDIIDIKQKPKIADILFDFKKINYSKINLSNKKKLITFLRISNMTM</sequence>